<gene>
    <name evidence="2" type="ORF">A2846_03445</name>
</gene>
<dbReference type="AlphaFoldDB" id="A0A1F5NZY6"/>
<evidence type="ECO:0000313" key="3">
    <source>
        <dbReference type="Proteomes" id="UP000176339"/>
    </source>
</evidence>
<proteinExistence type="predicted"/>
<evidence type="ECO:0008006" key="4">
    <source>
        <dbReference type="Google" id="ProtNLM"/>
    </source>
</evidence>
<protein>
    <recommendedName>
        <fullName evidence="4">Ada DNA repair metal-binding domain-containing protein</fullName>
    </recommendedName>
</protein>
<organism evidence="2 3">
    <name type="scientific">Candidatus Doudnabacteria bacterium RIFCSPHIGHO2_01_FULL_49_9</name>
    <dbReference type="NCBI Taxonomy" id="1817827"/>
    <lineage>
        <taxon>Bacteria</taxon>
        <taxon>Candidatus Doudnaibacteriota</taxon>
    </lineage>
</organism>
<feature type="transmembrane region" description="Helical" evidence="1">
    <location>
        <begin position="20"/>
        <end position="39"/>
    </location>
</feature>
<name>A0A1F5NZY6_9BACT</name>
<accession>A0A1F5NZY6</accession>
<comment type="caution">
    <text evidence="2">The sequence shown here is derived from an EMBL/GenBank/DDBJ whole genome shotgun (WGS) entry which is preliminary data.</text>
</comment>
<dbReference type="Proteomes" id="UP000176339">
    <property type="component" value="Unassembled WGS sequence"/>
</dbReference>
<evidence type="ECO:0000313" key="2">
    <source>
        <dbReference type="EMBL" id="OGE83184.1"/>
    </source>
</evidence>
<sequence>MKAYLNFIVNLKSDNHKLALIAGYVLTAGLFFGLGQFMYRPDPPKISIEEPSVDLSSINLTPNQQPLQQVTGVATESFDPNCTGKIKGNISSSGKIYHIPGGAFYDRTVPELCFDSEAEAQATGFRKSSR</sequence>
<keyword evidence="1" id="KW-1133">Transmembrane helix</keyword>
<evidence type="ECO:0000256" key="1">
    <source>
        <dbReference type="SAM" id="Phobius"/>
    </source>
</evidence>
<dbReference type="EMBL" id="MFEN01000048">
    <property type="protein sequence ID" value="OGE83184.1"/>
    <property type="molecule type" value="Genomic_DNA"/>
</dbReference>
<keyword evidence="1" id="KW-0812">Transmembrane</keyword>
<keyword evidence="1" id="KW-0472">Membrane</keyword>
<reference evidence="2 3" key="1">
    <citation type="journal article" date="2016" name="Nat. Commun.">
        <title>Thousands of microbial genomes shed light on interconnected biogeochemical processes in an aquifer system.</title>
        <authorList>
            <person name="Anantharaman K."/>
            <person name="Brown C.T."/>
            <person name="Hug L.A."/>
            <person name="Sharon I."/>
            <person name="Castelle C.J."/>
            <person name="Probst A.J."/>
            <person name="Thomas B.C."/>
            <person name="Singh A."/>
            <person name="Wilkins M.J."/>
            <person name="Karaoz U."/>
            <person name="Brodie E.L."/>
            <person name="Williams K.H."/>
            <person name="Hubbard S.S."/>
            <person name="Banfield J.F."/>
        </authorList>
    </citation>
    <scope>NUCLEOTIDE SEQUENCE [LARGE SCALE GENOMIC DNA]</scope>
</reference>